<keyword evidence="12" id="KW-0407">Ion channel</keyword>
<proteinExistence type="predicted"/>
<sequence>MNAISSIVSLLFLLFLFIFIFALLGMQIFGGSFNFSTGTPTSNFNTITSALLTVFQVLTGEDWNQVMYTAIDSKGGRKGGGMVYSLYFVMLTLCGDYTLLNVFLAIACDSLDQAAALTEAEEAEKERHKTTLSDDIFLDMEVHDDKENKKYFDPIKAAEIAFEKAAEAAAKAATQEITIDQEENISIKPILPYSSFFILSSSNPIRVSIHWLVTKKVFDCFIMCVIVLSSIALASEDPVDENSIRNKLLGYADYGFTTIFTLECSLKMIDLGFVLHPGAYLRDFWNFLDITVVSCALISFYHTLA</sequence>
<organism evidence="15">
    <name type="scientific">Lepeophtheirus salmonis</name>
    <name type="common">Salmon louse</name>
    <name type="synonym">Caligus salmonis</name>
    <dbReference type="NCBI Taxonomy" id="72036"/>
    <lineage>
        <taxon>Eukaryota</taxon>
        <taxon>Metazoa</taxon>
        <taxon>Ecdysozoa</taxon>
        <taxon>Arthropoda</taxon>
        <taxon>Crustacea</taxon>
        <taxon>Multicrustacea</taxon>
        <taxon>Hexanauplia</taxon>
        <taxon>Copepoda</taxon>
        <taxon>Siphonostomatoida</taxon>
        <taxon>Caligidae</taxon>
        <taxon>Lepeophtheirus</taxon>
    </lineage>
</organism>
<dbReference type="PANTHER" id="PTHR45628">
    <property type="entry name" value="VOLTAGE-DEPENDENT CALCIUM CHANNEL TYPE A SUBUNIT ALPHA-1"/>
    <property type="match status" value="1"/>
</dbReference>
<feature type="transmembrane region" description="Helical" evidence="13">
    <location>
        <begin position="84"/>
        <end position="107"/>
    </location>
</feature>
<evidence type="ECO:0000259" key="14">
    <source>
        <dbReference type="Pfam" id="PF00520"/>
    </source>
</evidence>
<dbReference type="FunFam" id="1.10.287.70:FF:000059">
    <property type="entry name" value="Voltage-dependent N-type calcium channel subunit alpha"/>
    <property type="match status" value="1"/>
</dbReference>
<dbReference type="OrthoDB" id="431720at2759"/>
<evidence type="ECO:0000256" key="6">
    <source>
        <dbReference type="ARBA" id="ARBA00022837"/>
    </source>
</evidence>
<dbReference type="AlphaFoldDB" id="A0A0K2T8V8"/>
<evidence type="ECO:0000256" key="11">
    <source>
        <dbReference type="ARBA" id="ARBA00023180"/>
    </source>
</evidence>
<keyword evidence="10 13" id="KW-0472">Membrane</keyword>
<dbReference type="SUPFAM" id="SSF81324">
    <property type="entry name" value="Voltage-gated potassium channels"/>
    <property type="match status" value="2"/>
</dbReference>
<evidence type="ECO:0000256" key="10">
    <source>
        <dbReference type="ARBA" id="ARBA00023136"/>
    </source>
</evidence>
<keyword evidence="5 13" id="KW-0812">Transmembrane</keyword>
<keyword evidence="3" id="KW-0109">Calcium transport</keyword>
<keyword evidence="8 13" id="KW-1133">Transmembrane helix</keyword>
<dbReference type="GO" id="GO:0005891">
    <property type="term" value="C:voltage-gated calcium channel complex"/>
    <property type="evidence" value="ECO:0007669"/>
    <property type="project" value="TreeGrafter"/>
</dbReference>
<dbReference type="GO" id="GO:0007268">
    <property type="term" value="P:chemical synaptic transmission"/>
    <property type="evidence" value="ECO:0007669"/>
    <property type="project" value="TreeGrafter"/>
</dbReference>
<keyword evidence="11" id="KW-0325">Glycoprotein</keyword>
<protein>
    <submittedName>
        <fullName evidence="15">Cacophony [Nasonia vitripennis]</fullName>
    </submittedName>
</protein>
<keyword evidence="2" id="KW-0813">Transport</keyword>
<evidence type="ECO:0000313" key="15">
    <source>
        <dbReference type="EMBL" id="CDW22433.1"/>
    </source>
</evidence>
<dbReference type="InterPro" id="IPR005821">
    <property type="entry name" value="Ion_trans_dom"/>
</dbReference>
<dbReference type="FunFam" id="1.20.120.350:FF:000011">
    <property type="entry name" value="Voltage-dependent N-type calcium channel subunit alpha"/>
    <property type="match status" value="1"/>
</dbReference>
<dbReference type="InterPro" id="IPR027359">
    <property type="entry name" value="Volt_channel_dom_sf"/>
</dbReference>
<feature type="domain" description="Ion transport" evidence="14">
    <location>
        <begin position="216"/>
        <end position="301"/>
    </location>
</feature>
<dbReference type="Gene3D" id="1.20.120.350">
    <property type="entry name" value="Voltage-gated potassium channels. Chain C"/>
    <property type="match status" value="1"/>
</dbReference>
<evidence type="ECO:0000256" key="1">
    <source>
        <dbReference type="ARBA" id="ARBA00004141"/>
    </source>
</evidence>
<evidence type="ECO:0000256" key="2">
    <source>
        <dbReference type="ARBA" id="ARBA00022448"/>
    </source>
</evidence>
<dbReference type="PANTHER" id="PTHR45628:SF7">
    <property type="entry name" value="VOLTAGE-DEPENDENT CALCIUM CHANNEL TYPE A SUBUNIT ALPHA-1"/>
    <property type="match status" value="1"/>
</dbReference>
<keyword evidence="9" id="KW-0406">Ion transport</keyword>
<gene>
    <name evidence="15" type="primary">cac</name>
</gene>
<accession>A0A0K2T8V8</accession>
<evidence type="ECO:0000256" key="7">
    <source>
        <dbReference type="ARBA" id="ARBA00022882"/>
    </source>
</evidence>
<evidence type="ECO:0000256" key="4">
    <source>
        <dbReference type="ARBA" id="ARBA00022673"/>
    </source>
</evidence>
<dbReference type="GO" id="GO:0045202">
    <property type="term" value="C:synapse"/>
    <property type="evidence" value="ECO:0007669"/>
    <property type="project" value="GOC"/>
</dbReference>
<evidence type="ECO:0000256" key="8">
    <source>
        <dbReference type="ARBA" id="ARBA00022989"/>
    </source>
</evidence>
<evidence type="ECO:0000256" key="3">
    <source>
        <dbReference type="ARBA" id="ARBA00022568"/>
    </source>
</evidence>
<dbReference type="InterPro" id="IPR050599">
    <property type="entry name" value="VDCC_alpha-1_subunit"/>
</dbReference>
<dbReference type="EMBL" id="HACA01005072">
    <property type="protein sequence ID" value="CDW22433.1"/>
    <property type="molecule type" value="Transcribed_RNA"/>
</dbReference>
<evidence type="ECO:0000256" key="9">
    <source>
        <dbReference type="ARBA" id="ARBA00023065"/>
    </source>
</evidence>
<feature type="domain" description="Ion transport" evidence="14">
    <location>
        <begin position="2"/>
        <end position="115"/>
    </location>
</feature>
<dbReference type="GO" id="GO:0098703">
    <property type="term" value="P:calcium ion import across plasma membrane"/>
    <property type="evidence" value="ECO:0007669"/>
    <property type="project" value="TreeGrafter"/>
</dbReference>
<keyword evidence="6" id="KW-0106">Calcium</keyword>
<dbReference type="Gene3D" id="1.10.287.70">
    <property type="match status" value="1"/>
</dbReference>
<dbReference type="GO" id="GO:0008331">
    <property type="term" value="F:high voltage-gated calcium channel activity"/>
    <property type="evidence" value="ECO:0007669"/>
    <property type="project" value="TreeGrafter"/>
</dbReference>
<evidence type="ECO:0000256" key="5">
    <source>
        <dbReference type="ARBA" id="ARBA00022692"/>
    </source>
</evidence>
<reference evidence="15" key="1">
    <citation type="submission" date="2014-05" db="EMBL/GenBank/DDBJ databases">
        <authorList>
            <person name="Chronopoulou M."/>
        </authorList>
    </citation>
    <scope>NUCLEOTIDE SEQUENCE</scope>
    <source>
        <tissue evidence="15">Whole organism</tissue>
    </source>
</reference>
<name>A0A0K2T8V8_LEPSM</name>
<keyword evidence="7" id="KW-0851">Voltage-gated channel</keyword>
<dbReference type="Pfam" id="PF00520">
    <property type="entry name" value="Ion_trans"/>
    <property type="match status" value="2"/>
</dbReference>
<comment type="subcellular location">
    <subcellularLocation>
        <location evidence="1">Membrane</location>
        <topology evidence="1">Multi-pass membrane protein</topology>
    </subcellularLocation>
</comment>
<evidence type="ECO:0000256" key="12">
    <source>
        <dbReference type="ARBA" id="ARBA00023303"/>
    </source>
</evidence>
<feature type="transmembrane region" description="Helical" evidence="13">
    <location>
        <begin position="7"/>
        <end position="29"/>
    </location>
</feature>
<keyword evidence="4" id="KW-0107">Calcium channel</keyword>
<evidence type="ECO:0000256" key="13">
    <source>
        <dbReference type="SAM" id="Phobius"/>
    </source>
</evidence>